<feature type="transmembrane region" description="Helical" evidence="1">
    <location>
        <begin position="15"/>
        <end position="36"/>
    </location>
</feature>
<dbReference type="RefSeq" id="WP_109264441.1">
    <property type="nucleotide sequence ID" value="NZ_QEWP01000007.1"/>
</dbReference>
<dbReference type="EMBL" id="QEWP01000007">
    <property type="protein sequence ID" value="PWD99457.1"/>
    <property type="molecule type" value="Genomic_DNA"/>
</dbReference>
<dbReference type="AlphaFoldDB" id="A0A2U2B8S1"/>
<dbReference type="Proteomes" id="UP000244956">
    <property type="component" value="Unassembled WGS sequence"/>
</dbReference>
<dbReference type="OrthoDB" id="1123500at2"/>
<proteinExistence type="predicted"/>
<organism evidence="3 4">
    <name type="scientific">Marinilabilia rubra</name>
    <dbReference type="NCBI Taxonomy" id="2162893"/>
    <lineage>
        <taxon>Bacteria</taxon>
        <taxon>Pseudomonadati</taxon>
        <taxon>Bacteroidota</taxon>
        <taxon>Bacteroidia</taxon>
        <taxon>Marinilabiliales</taxon>
        <taxon>Marinilabiliaceae</taxon>
        <taxon>Marinilabilia</taxon>
    </lineage>
</organism>
<keyword evidence="4" id="KW-1185">Reference proteome</keyword>
<dbReference type="Pfam" id="PF09851">
    <property type="entry name" value="SHOCT"/>
    <property type="match status" value="1"/>
</dbReference>
<keyword evidence="1" id="KW-0812">Transmembrane</keyword>
<comment type="caution">
    <text evidence="3">The sequence shown here is derived from an EMBL/GenBank/DDBJ whole genome shotgun (WGS) entry which is preliminary data.</text>
</comment>
<name>A0A2U2B8S1_9BACT</name>
<gene>
    <name evidence="3" type="ORF">DDZ16_10645</name>
</gene>
<dbReference type="InterPro" id="IPR018649">
    <property type="entry name" value="SHOCT"/>
</dbReference>
<accession>A0A2U2B8S1</accession>
<protein>
    <submittedName>
        <fullName evidence="3">SHOCT domain-containing protein</fullName>
    </submittedName>
</protein>
<keyword evidence="1" id="KW-0472">Membrane</keyword>
<feature type="domain" description="SHOCT" evidence="2">
    <location>
        <begin position="52"/>
        <end position="78"/>
    </location>
</feature>
<evidence type="ECO:0000256" key="1">
    <source>
        <dbReference type="SAM" id="Phobius"/>
    </source>
</evidence>
<evidence type="ECO:0000313" key="3">
    <source>
        <dbReference type="EMBL" id="PWD99457.1"/>
    </source>
</evidence>
<evidence type="ECO:0000259" key="2">
    <source>
        <dbReference type="Pfam" id="PF09851"/>
    </source>
</evidence>
<dbReference type="CDD" id="cd11586">
    <property type="entry name" value="VbhA_like"/>
    <property type="match status" value="1"/>
</dbReference>
<dbReference type="InterPro" id="IPR033788">
    <property type="entry name" value="VbhA-like"/>
</dbReference>
<evidence type="ECO:0000313" key="4">
    <source>
        <dbReference type="Proteomes" id="UP000244956"/>
    </source>
</evidence>
<keyword evidence="1" id="KW-1133">Transmembrane helix</keyword>
<sequence>MKEEKRDKTTKKSKGAWTIGWGWMITVPALAFLSWATKKGIKDALEEEHPSPLTILKERYVKGEIDRNEYEEKLKDLLAS</sequence>
<reference evidence="3 4" key="1">
    <citation type="submission" date="2018-05" db="EMBL/GenBank/DDBJ databases">
        <title>Marinilabilia rubrum sp. nov., isolated from saltern sediment.</title>
        <authorList>
            <person name="Zhang R."/>
        </authorList>
    </citation>
    <scope>NUCLEOTIDE SEQUENCE [LARGE SCALE GENOMIC DNA]</scope>
    <source>
        <strain evidence="3 4">WTE16</strain>
    </source>
</reference>